<accession>A0A074XA45</accession>
<dbReference type="GeneID" id="40752455"/>
<proteinExistence type="predicted"/>
<dbReference type="EMBL" id="KL584987">
    <property type="protein sequence ID" value="KEQ82400.1"/>
    <property type="molecule type" value="Genomic_DNA"/>
</dbReference>
<evidence type="ECO:0000313" key="1">
    <source>
        <dbReference type="EMBL" id="KEQ82400.1"/>
    </source>
</evidence>
<dbReference type="AlphaFoldDB" id="A0A074XA45"/>
<evidence type="ECO:0000313" key="2">
    <source>
        <dbReference type="Proteomes" id="UP000030706"/>
    </source>
</evidence>
<dbReference type="Proteomes" id="UP000030706">
    <property type="component" value="Unassembled WGS sequence"/>
</dbReference>
<protein>
    <submittedName>
        <fullName evidence="1">Uncharacterized protein</fullName>
    </submittedName>
</protein>
<dbReference type="HOGENOM" id="CLU_1045791_0_0_1"/>
<sequence length="266" mass="27812">MLLRARGSQRDVVEGVLVPFESACPSMLSSPHHGDLLNTKTMTSLFLLLGLLLTGISPRLTTAHLGQFIKSRVLGTETVSTVGESSSSGRCSSPITTGLNGNITHSLSRSITPINSSSTSTSISSMLIPATAKSTHHSTWLLPRQSRISSLLDPTHILDQLGQLGVGHFKHDTGSGGRFLEVAVGGDESAVEGALRTEGWDVVGRLAELAFAEGAEGGGQGLEGCGAEFDVGDGVLVAAAGEGREESEAHISLECWWQDWVLGVVA</sequence>
<reference evidence="1 2" key="1">
    <citation type="journal article" date="2014" name="BMC Genomics">
        <title>Genome sequencing of four Aureobasidium pullulans varieties: biotechnological potential, stress tolerance, and description of new species.</title>
        <authorList>
            <person name="Gostin Ar C."/>
            <person name="Ohm R.A."/>
            <person name="Kogej T."/>
            <person name="Sonjak S."/>
            <person name="Turk M."/>
            <person name="Zajc J."/>
            <person name="Zalar P."/>
            <person name="Grube M."/>
            <person name="Sun H."/>
            <person name="Han J."/>
            <person name="Sharma A."/>
            <person name="Chiniquy J."/>
            <person name="Ngan C.Y."/>
            <person name="Lipzen A."/>
            <person name="Barry K."/>
            <person name="Grigoriev I.V."/>
            <person name="Gunde-Cimerman N."/>
        </authorList>
    </citation>
    <scope>NUCLEOTIDE SEQUENCE [LARGE SCALE GENOMIC DNA]</scope>
    <source>
        <strain evidence="1 2">EXF-150</strain>
    </source>
</reference>
<gene>
    <name evidence="1" type="ORF">M438DRAFT_51597</name>
</gene>
<name>A0A074XA45_AURPU</name>
<keyword evidence="2" id="KW-1185">Reference proteome</keyword>
<dbReference type="RefSeq" id="XP_029758587.1">
    <property type="nucleotide sequence ID" value="XM_029910149.1"/>
</dbReference>
<organism evidence="1 2">
    <name type="scientific">Aureobasidium pullulans EXF-150</name>
    <dbReference type="NCBI Taxonomy" id="1043002"/>
    <lineage>
        <taxon>Eukaryota</taxon>
        <taxon>Fungi</taxon>
        <taxon>Dikarya</taxon>
        <taxon>Ascomycota</taxon>
        <taxon>Pezizomycotina</taxon>
        <taxon>Dothideomycetes</taxon>
        <taxon>Dothideomycetidae</taxon>
        <taxon>Dothideales</taxon>
        <taxon>Saccotheciaceae</taxon>
        <taxon>Aureobasidium</taxon>
    </lineage>
</organism>